<evidence type="ECO:0000256" key="1">
    <source>
        <dbReference type="SAM" id="MobiDB-lite"/>
    </source>
</evidence>
<accession>A0A9D4RFQ2</accession>
<reference evidence="2" key="2">
    <citation type="submission" date="2020-11" db="EMBL/GenBank/DDBJ databases">
        <authorList>
            <person name="McCartney M.A."/>
            <person name="Auch B."/>
            <person name="Kono T."/>
            <person name="Mallez S."/>
            <person name="Becker A."/>
            <person name="Gohl D.M."/>
            <person name="Silverstein K.A.T."/>
            <person name="Koren S."/>
            <person name="Bechman K.B."/>
            <person name="Herman A."/>
            <person name="Abrahante J.E."/>
            <person name="Garbe J."/>
        </authorList>
    </citation>
    <scope>NUCLEOTIDE SEQUENCE</scope>
    <source>
        <strain evidence="2">Duluth1</strain>
        <tissue evidence="2">Whole animal</tissue>
    </source>
</reference>
<sequence>MLTGIEATIQESEPLMIQQASVNCADQMQSTGFTLVLSESMSTADSEEPGSVTHDRREPSEEPASLSHDRREPNPQVPHRDVYERFAEIFLESILAQGLAGASRHVHDRESSTATGIEEVTVEDCQSPDVLHESESLKSQPASMESGGLSPVYPQYKPTEAYKEIEPVSSSDGFNLSNQEDSDCDSDDDPAYIPDTDSDDTEPESSGTQHTTRKSVVKFGSALSTADSDCDSDDDPAYIPDTDSDDTEPESSGTQHTTRKSVVKFGSALSTADVGKAIAILDEDSDGDMEVSSSEDKVPNTHSTVHSQKDKGVYLQSKKLPRDGCQKRYDKINFCVYCKKAVKSKISRHLLTHKERQKVLQIRLLPKKSKQRENLFTELVNEGNFKHNIDVISTGEGVLITARRENIDQEKHHSHQDYVPCVYCKGFYLKKLLWHHLLSCKMRPNDTKGDNMTDTKNAVRKAKSLLYGCLHTENEKAVAEMLRTMHDDDIKEVVKKDTIIKLFSSMQVCALGGKHIQKKNDMHRISQNARTLARLVIKASEHLPMVSLNKLLCKDNFDLVVNSTLSLSHNSVTVANKMGHLLGHCIMIKNGYSVRRNSNEMAEETRLFKVLFDAEWKYRVNAPMTRQKTVRDMNKLTCIPETDDLVKFRDYIKQIIENEVRVLRACPNPGSWTRLAKATMCRLYIFNKRRIAEVEDMLLEAYQNRPEWTGTEEFRASLSDTEREFAKRMDMLEVRGKSKKNVTACILLTPDVKSAINVLVETRSSSLVSVPRDNPYLFSRLNALTPLSGSRAMHELVRECPGLQRPERITTTLLRKYIATVSQILDMTHGELKLLAKHLGHDVKTHKEYYQLSSSTMELSKVALMLYAVENGKVNEWKGRQMKDIVVEDLPLPIEDEDGHQEESMSTADSEEPGSLTHDRREPSEEPASLTHDRREPSEEPASLTHGISIII</sequence>
<dbReference type="PANTHER" id="PTHR33480:SF1">
    <property type="entry name" value="TYR RECOMBINASE DOMAIN-CONTAINING PROTEIN"/>
    <property type="match status" value="1"/>
</dbReference>
<feature type="region of interest" description="Disordered" evidence="1">
    <location>
        <begin position="896"/>
        <end position="948"/>
    </location>
</feature>
<dbReference type="AlphaFoldDB" id="A0A9D4RFQ2"/>
<dbReference type="Proteomes" id="UP000828390">
    <property type="component" value="Unassembled WGS sequence"/>
</dbReference>
<evidence type="ECO:0000313" key="3">
    <source>
        <dbReference type="Proteomes" id="UP000828390"/>
    </source>
</evidence>
<comment type="caution">
    <text evidence="2">The sequence shown here is derived from an EMBL/GenBank/DDBJ whole genome shotgun (WGS) entry which is preliminary data.</text>
</comment>
<feature type="compositionally biased region" description="Polar residues" evidence="1">
    <location>
        <begin position="168"/>
        <end position="179"/>
    </location>
</feature>
<dbReference type="PANTHER" id="PTHR33480">
    <property type="entry name" value="SET DOMAIN-CONTAINING PROTEIN-RELATED"/>
    <property type="match status" value="1"/>
</dbReference>
<feature type="region of interest" description="Disordered" evidence="1">
    <location>
        <begin position="286"/>
        <end position="309"/>
    </location>
</feature>
<feature type="region of interest" description="Disordered" evidence="1">
    <location>
        <begin position="38"/>
        <end position="80"/>
    </location>
</feature>
<feature type="compositionally biased region" description="Basic and acidic residues" evidence="1">
    <location>
        <begin position="67"/>
        <end position="80"/>
    </location>
</feature>
<dbReference type="EMBL" id="JAIWYP010000002">
    <property type="protein sequence ID" value="KAH3865798.1"/>
    <property type="molecule type" value="Genomic_DNA"/>
</dbReference>
<feature type="region of interest" description="Disordered" evidence="1">
    <location>
        <begin position="100"/>
        <end position="259"/>
    </location>
</feature>
<organism evidence="2 3">
    <name type="scientific">Dreissena polymorpha</name>
    <name type="common">Zebra mussel</name>
    <name type="synonym">Mytilus polymorpha</name>
    <dbReference type="NCBI Taxonomy" id="45954"/>
    <lineage>
        <taxon>Eukaryota</taxon>
        <taxon>Metazoa</taxon>
        <taxon>Spiralia</taxon>
        <taxon>Lophotrochozoa</taxon>
        <taxon>Mollusca</taxon>
        <taxon>Bivalvia</taxon>
        <taxon>Autobranchia</taxon>
        <taxon>Heteroconchia</taxon>
        <taxon>Euheterodonta</taxon>
        <taxon>Imparidentia</taxon>
        <taxon>Neoheterodontei</taxon>
        <taxon>Myida</taxon>
        <taxon>Dreissenoidea</taxon>
        <taxon>Dreissenidae</taxon>
        <taxon>Dreissena</taxon>
    </lineage>
</organism>
<reference evidence="2" key="1">
    <citation type="journal article" date="2019" name="bioRxiv">
        <title>The Genome of the Zebra Mussel, Dreissena polymorpha: A Resource for Invasive Species Research.</title>
        <authorList>
            <person name="McCartney M.A."/>
            <person name="Auch B."/>
            <person name="Kono T."/>
            <person name="Mallez S."/>
            <person name="Zhang Y."/>
            <person name="Obille A."/>
            <person name="Becker A."/>
            <person name="Abrahante J.E."/>
            <person name="Garbe J."/>
            <person name="Badalamenti J.P."/>
            <person name="Herman A."/>
            <person name="Mangelson H."/>
            <person name="Liachko I."/>
            <person name="Sullivan S."/>
            <person name="Sone E.D."/>
            <person name="Koren S."/>
            <person name="Silverstein K.A.T."/>
            <person name="Beckman K.B."/>
            <person name="Gohl D.M."/>
        </authorList>
    </citation>
    <scope>NUCLEOTIDE SEQUENCE</scope>
    <source>
        <strain evidence="2">Duluth1</strain>
        <tissue evidence="2">Whole animal</tissue>
    </source>
</reference>
<name>A0A9D4RFQ2_DREPO</name>
<keyword evidence="3" id="KW-1185">Reference proteome</keyword>
<protein>
    <submittedName>
        <fullName evidence="2">Uncharacterized protein</fullName>
    </submittedName>
</protein>
<feature type="compositionally biased region" description="Acidic residues" evidence="1">
    <location>
        <begin position="228"/>
        <end position="249"/>
    </location>
</feature>
<proteinExistence type="predicted"/>
<evidence type="ECO:0000313" key="2">
    <source>
        <dbReference type="EMBL" id="KAH3865798.1"/>
    </source>
</evidence>
<gene>
    <name evidence="2" type="ORF">DPMN_028841</name>
</gene>
<feature type="compositionally biased region" description="Acidic residues" evidence="1">
    <location>
        <begin position="180"/>
        <end position="203"/>
    </location>
</feature>